<dbReference type="Pfam" id="PF00753">
    <property type="entry name" value="Lactamase_B"/>
    <property type="match status" value="1"/>
</dbReference>
<dbReference type="DNASU" id="3607424"/>
<sequence length="477" mass="53561">MVPRLDFASSPSPGSALMTQACTRTHATGLAWTCTMTETDFLSLAEQYWHGQVDLLETDHPVTGTYPGAQELAPGLLYFKGVAAISVIDTGAGLIMLDAGTRSDMDRVYETVRKWRPHTPLVAAVFSQHHLDHIWATRRFDEEAAQQGWAAPVVYAHTLLPQHLDRYRKTAGWIDAVKARQFSRQLGPAKGPTDFRYPDVTFDRTLTLKMGDLTFELRHARGETDDHVWVWVPERRWLFPGDLFIWAVPNAGNPQKVQRYCEEWATALREMSGCQPEVMICGHGMPIFGAARVKEALLDTAEYLESIERQTLALMNRGLPLDDVIHRVSPPAHLAGKPYLQPIYDHPQFLVRNVWRRYGGWWDGEPDNLLPAPRVQQAREWITLSGGVTRVLERVAELEAEGDLRMACHLVELTILAQPGSEAAHRVRAKIYAARAGNEAATMTQGIFNHVARSSHERRRDLLIGEPPNAASAKEMS</sequence>
<dbReference type="SMR" id="Q46N66"/>
<organism evidence="3">
    <name type="scientific">Cupriavidus pinatubonensis (strain JMP 134 / LMG 1197)</name>
    <name type="common">Cupriavidus necator (strain JMP 134)</name>
    <dbReference type="NCBI Taxonomy" id="264198"/>
    <lineage>
        <taxon>Bacteria</taxon>
        <taxon>Pseudomonadati</taxon>
        <taxon>Pseudomonadota</taxon>
        <taxon>Betaproteobacteria</taxon>
        <taxon>Burkholderiales</taxon>
        <taxon>Burkholderiaceae</taxon>
        <taxon>Cupriavidus</taxon>
    </lineage>
</organism>
<evidence type="ECO:0000313" key="3">
    <source>
        <dbReference type="EMBL" id="AAZ65405.1"/>
    </source>
</evidence>
<reference evidence="3" key="1">
    <citation type="submission" date="2005-08" db="EMBL/GenBank/DDBJ databases">
        <title>Complete sequence of a megaplasmid of Ralstonia eutropha JMP134.</title>
        <authorList>
            <person name="Copeland A."/>
            <person name="Lucas S."/>
            <person name="Lapidus A."/>
            <person name="Barry K."/>
            <person name="Detter J.C."/>
            <person name="Glavina T."/>
            <person name="Hammon N."/>
            <person name="Israni S."/>
            <person name="Pitluck S."/>
            <person name="Goltsman E."/>
            <person name="Martinez M."/>
            <person name="Vergez L."/>
            <person name="Larimer F."/>
            <person name="Land M."/>
            <person name="Lykidis A."/>
            <person name="Richardson P."/>
        </authorList>
    </citation>
    <scope>NUCLEOTIDE SEQUENCE [LARGE SCALE GENOMIC DNA]</scope>
    <source>
        <strain evidence="3">JMP134</strain>
        <plasmid evidence="3">megaplasmid</plasmid>
    </source>
</reference>
<dbReference type="KEGG" id="reu:Reut_C6079"/>
<evidence type="ECO:0000259" key="2">
    <source>
        <dbReference type="SMART" id="SM00849"/>
    </source>
</evidence>
<dbReference type="Gene3D" id="1.25.40.880">
    <property type="entry name" value="Alkyl sulfatase, dimerisation domain"/>
    <property type="match status" value="1"/>
</dbReference>
<protein>
    <submittedName>
        <fullName evidence="3">Beta-lactamase-like protein</fullName>
    </submittedName>
</protein>
<dbReference type="InterPro" id="IPR001279">
    <property type="entry name" value="Metallo-B-lactamas"/>
</dbReference>
<dbReference type="InterPro" id="IPR038536">
    <property type="entry name" value="Alkyl/aryl-sulf_dimr_sf"/>
</dbReference>
<dbReference type="PANTHER" id="PTHR43223">
    <property type="entry name" value="ALKYL/ARYL-SULFATASE"/>
    <property type="match status" value="1"/>
</dbReference>
<dbReference type="SMART" id="SM00849">
    <property type="entry name" value="Lactamase_B"/>
    <property type="match status" value="1"/>
</dbReference>
<feature type="domain" description="Metallo-beta-lactamase" evidence="2">
    <location>
        <begin position="81"/>
        <end position="283"/>
    </location>
</feature>
<dbReference type="SUPFAM" id="SSF56281">
    <property type="entry name" value="Metallo-hydrolase/oxidoreductase"/>
    <property type="match status" value="1"/>
</dbReference>
<evidence type="ECO:0000256" key="1">
    <source>
        <dbReference type="SAM" id="MobiDB-lite"/>
    </source>
</evidence>
<dbReference type="Pfam" id="PF14863">
    <property type="entry name" value="Alkyl_sulf_dimr"/>
    <property type="match status" value="1"/>
</dbReference>
<dbReference type="EMBL" id="CP000092">
    <property type="protein sequence ID" value="AAZ65405.1"/>
    <property type="molecule type" value="Genomic_DNA"/>
</dbReference>
<dbReference type="eggNOG" id="COG2015">
    <property type="taxonomic scope" value="Bacteria"/>
</dbReference>
<keyword evidence="3" id="KW-0614">Plasmid</keyword>
<accession>Q46N66</accession>
<dbReference type="OrthoDB" id="9815874at2"/>
<dbReference type="InterPro" id="IPR052195">
    <property type="entry name" value="Bact_Alkyl/Aryl-Sulfatase"/>
</dbReference>
<dbReference type="InterPro" id="IPR036866">
    <property type="entry name" value="RibonucZ/Hydroxyglut_hydro"/>
</dbReference>
<feature type="region of interest" description="Disordered" evidence="1">
    <location>
        <begin position="458"/>
        <end position="477"/>
    </location>
</feature>
<name>Q46N66_CUPPJ</name>
<dbReference type="PROSITE" id="PS51257">
    <property type="entry name" value="PROKAR_LIPOPROTEIN"/>
    <property type="match status" value="1"/>
</dbReference>
<dbReference type="AlphaFoldDB" id="Q46N66"/>
<dbReference type="HOGENOM" id="CLU_014655_0_2_4"/>
<geneLocation type="plasmid" evidence="3">
    <name>megaplasmid</name>
</geneLocation>
<gene>
    <name evidence="3" type="ordered locus">Reut_C6079</name>
</gene>
<dbReference type="PANTHER" id="PTHR43223:SF2">
    <property type="entry name" value="METALLO-BETA-LACTAMASE DOMAIN-CONTAINING PROTEIN"/>
    <property type="match status" value="1"/>
</dbReference>
<proteinExistence type="predicted"/>
<dbReference type="GO" id="GO:0046983">
    <property type="term" value="F:protein dimerization activity"/>
    <property type="evidence" value="ECO:0007669"/>
    <property type="project" value="InterPro"/>
</dbReference>
<dbReference type="Gene3D" id="3.60.15.30">
    <property type="entry name" value="Metallo-beta-lactamase domain"/>
    <property type="match status" value="1"/>
</dbReference>
<dbReference type="InterPro" id="IPR029228">
    <property type="entry name" value="Alkyl_sulf_dimr"/>
</dbReference>